<dbReference type="Pfam" id="PF08238">
    <property type="entry name" value="Sel1"/>
    <property type="match status" value="7"/>
</dbReference>
<dbReference type="SUPFAM" id="SSF81901">
    <property type="entry name" value="HCP-like"/>
    <property type="match status" value="3"/>
</dbReference>
<dbReference type="PANTHER" id="PTHR11102:SF160">
    <property type="entry name" value="ERAD-ASSOCIATED E3 UBIQUITIN-PROTEIN LIGASE COMPONENT HRD3"/>
    <property type="match status" value="1"/>
</dbReference>
<dbReference type="RefSeq" id="WP_371717201.1">
    <property type="nucleotide sequence ID" value="NZ_JBGOOF010000001.1"/>
</dbReference>
<dbReference type="EMBL" id="JBGOOS010000001">
    <property type="protein sequence ID" value="MEZ8207348.1"/>
    <property type="molecule type" value="Genomic_DNA"/>
</dbReference>
<dbReference type="PROSITE" id="PS51257">
    <property type="entry name" value="PROKAR_LIPOPROTEIN"/>
    <property type="match status" value="1"/>
</dbReference>
<keyword evidence="1" id="KW-0732">Signal</keyword>
<evidence type="ECO:0000256" key="1">
    <source>
        <dbReference type="SAM" id="SignalP"/>
    </source>
</evidence>
<reference evidence="2 3" key="1">
    <citation type="submission" date="2024-06" db="EMBL/GenBank/DDBJ databases">
        <authorList>
            <person name="Steensen K."/>
            <person name="Seneca J."/>
            <person name="Bartlau N."/>
            <person name="Yu A.X."/>
            <person name="Polz M.F."/>
        </authorList>
    </citation>
    <scope>NUCLEOTIDE SEQUENCE [LARGE SCALE GENOMIC DNA]</scope>
    <source>
        <strain evidence="2 3">1F146</strain>
    </source>
</reference>
<evidence type="ECO:0000313" key="3">
    <source>
        <dbReference type="Proteomes" id="UP001569151"/>
    </source>
</evidence>
<accession>A0ABV4MCR6</accession>
<protein>
    <submittedName>
        <fullName evidence="2">Tetratricopeptide repeat protein</fullName>
    </submittedName>
</protein>
<dbReference type="InterPro" id="IPR050767">
    <property type="entry name" value="Sel1_AlgK"/>
</dbReference>
<comment type="caution">
    <text evidence="2">The sequence shown here is derived from an EMBL/GenBank/DDBJ whole genome shotgun (WGS) entry which is preliminary data.</text>
</comment>
<gene>
    <name evidence="2" type="ORF">ACED39_00975</name>
</gene>
<dbReference type="Proteomes" id="UP001569151">
    <property type="component" value="Unassembled WGS sequence"/>
</dbReference>
<proteinExistence type="predicted"/>
<feature type="chain" id="PRO_5046278812" evidence="1">
    <location>
        <begin position="22"/>
        <end position="370"/>
    </location>
</feature>
<organism evidence="2 3">
    <name type="scientific">Vibrio bivalvicida</name>
    <dbReference type="NCBI Taxonomy" id="1276888"/>
    <lineage>
        <taxon>Bacteria</taxon>
        <taxon>Pseudomonadati</taxon>
        <taxon>Pseudomonadota</taxon>
        <taxon>Gammaproteobacteria</taxon>
        <taxon>Vibrionales</taxon>
        <taxon>Vibrionaceae</taxon>
        <taxon>Vibrio</taxon>
        <taxon>Vibrio oreintalis group</taxon>
    </lineage>
</organism>
<sequence>MYRLSKLLFMSLASLLLVACASNQIDSGDINELQRLAEKGNPEAQYKLAWLYEDEESPHYNLELAYQWYKKSAEQGNSSAQEALGWMYEDYLSSYQDTEKAMYWYEKAAQQGDMRAQVSFALLKSYHTDNGPPERDVAMKWMLEAANQGSIAAYLHLGRFYREGVITPQNYFKAYQFYSMAAKDGNAKALNDLGEMYLNGEGVTANRERAVALFKQSADKGNYEGESNYLRLTAVTLEEHHRRAKLGDPNSQLSLCYAYASGDGVDLDLEEGAKWCGKSAQQGNFEAQLSIARMYMSGVGVPEDLKTAYTWARIASLNEEDDARSVQELVTLTNYLESRLTKAEIEEIERTYNLCAKNGTCRVPMPLSLM</sequence>
<feature type="signal peptide" evidence="1">
    <location>
        <begin position="1"/>
        <end position="21"/>
    </location>
</feature>
<dbReference type="InterPro" id="IPR006597">
    <property type="entry name" value="Sel1-like"/>
</dbReference>
<name>A0ABV4MCR6_9VIBR</name>
<dbReference type="Gene3D" id="1.25.40.10">
    <property type="entry name" value="Tetratricopeptide repeat domain"/>
    <property type="match status" value="3"/>
</dbReference>
<dbReference type="PANTHER" id="PTHR11102">
    <property type="entry name" value="SEL-1-LIKE PROTEIN"/>
    <property type="match status" value="1"/>
</dbReference>
<evidence type="ECO:0000313" key="2">
    <source>
        <dbReference type="EMBL" id="MEZ8207348.1"/>
    </source>
</evidence>
<dbReference type="SMART" id="SM00671">
    <property type="entry name" value="SEL1"/>
    <property type="match status" value="7"/>
</dbReference>
<dbReference type="InterPro" id="IPR011990">
    <property type="entry name" value="TPR-like_helical_dom_sf"/>
</dbReference>
<keyword evidence="3" id="KW-1185">Reference proteome</keyword>